<evidence type="ECO:0000259" key="7">
    <source>
        <dbReference type="Pfam" id="PF14322"/>
    </source>
</evidence>
<evidence type="ECO:0000256" key="3">
    <source>
        <dbReference type="ARBA" id="ARBA00022729"/>
    </source>
</evidence>
<feature type="domain" description="RagB/SusD" evidence="6">
    <location>
        <begin position="303"/>
        <end position="620"/>
    </location>
</feature>
<gene>
    <name evidence="8" type="ORF">GCM10011386_34210</name>
</gene>
<keyword evidence="9" id="KW-1185">Reference proteome</keyword>
<evidence type="ECO:0000259" key="6">
    <source>
        <dbReference type="Pfam" id="PF07980"/>
    </source>
</evidence>
<comment type="subcellular location">
    <subcellularLocation>
        <location evidence="1">Cell outer membrane</location>
    </subcellularLocation>
</comment>
<evidence type="ECO:0000256" key="2">
    <source>
        <dbReference type="ARBA" id="ARBA00006275"/>
    </source>
</evidence>
<dbReference type="Pfam" id="PF07980">
    <property type="entry name" value="SusD_RagB"/>
    <property type="match status" value="1"/>
</dbReference>
<keyword evidence="4" id="KW-0472">Membrane</keyword>
<proteinExistence type="inferred from homology"/>
<dbReference type="InterPro" id="IPR011990">
    <property type="entry name" value="TPR-like_helical_dom_sf"/>
</dbReference>
<reference evidence="9" key="1">
    <citation type="journal article" date="2019" name="Int. J. Syst. Evol. Microbiol.">
        <title>The Global Catalogue of Microorganisms (GCM) 10K type strain sequencing project: providing services to taxonomists for standard genome sequencing and annotation.</title>
        <authorList>
            <consortium name="The Broad Institute Genomics Platform"/>
            <consortium name="The Broad Institute Genome Sequencing Center for Infectious Disease"/>
            <person name="Wu L."/>
            <person name="Ma J."/>
        </authorList>
    </citation>
    <scope>NUCLEOTIDE SEQUENCE [LARGE SCALE GENOMIC DNA]</scope>
    <source>
        <strain evidence="9">CGMCC 1.15342</strain>
    </source>
</reference>
<name>A0ABQ1MFF6_9SPHI</name>
<accession>A0ABQ1MFF6</accession>
<comment type="caution">
    <text evidence="8">The sequence shown here is derived from an EMBL/GenBank/DDBJ whole genome shotgun (WGS) entry which is preliminary data.</text>
</comment>
<keyword evidence="3" id="KW-0732">Signal</keyword>
<keyword evidence="5" id="KW-0998">Cell outer membrane</keyword>
<evidence type="ECO:0000256" key="4">
    <source>
        <dbReference type="ARBA" id="ARBA00023136"/>
    </source>
</evidence>
<dbReference type="InterPro" id="IPR012944">
    <property type="entry name" value="SusD_RagB_dom"/>
</dbReference>
<evidence type="ECO:0000313" key="8">
    <source>
        <dbReference type="EMBL" id="GGC39286.1"/>
    </source>
</evidence>
<evidence type="ECO:0000256" key="5">
    <source>
        <dbReference type="ARBA" id="ARBA00023237"/>
    </source>
</evidence>
<evidence type="ECO:0000313" key="9">
    <source>
        <dbReference type="Proteomes" id="UP000597338"/>
    </source>
</evidence>
<dbReference type="Pfam" id="PF14322">
    <property type="entry name" value="SusD-like_3"/>
    <property type="match status" value="1"/>
</dbReference>
<organism evidence="8 9">
    <name type="scientific">Parapedobacter defluvii</name>
    <dbReference type="NCBI Taxonomy" id="2045106"/>
    <lineage>
        <taxon>Bacteria</taxon>
        <taxon>Pseudomonadati</taxon>
        <taxon>Bacteroidota</taxon>
        <taxon>Sphingobacteriia</taxon>
        <taxon>Sphingobacteriales</taxon>
        <taxon>Sphingobacteriaceae</taxon>
        <taxon>Parapedobacter</taxon>
    </lineage>
</organism>
<evidence type="ECO:0000256" key="1">
    <source>
        <dbReference type="ARBA" id="ARBA00004442"/>
    </source>
</evidence>
<feature type="domain" description="SusD-like N-terminal" evidence="7">
    <location>
        <begin position="88"/>
        <end position="211"/>
    </location>
</feature>
<dbReference type="InterPro" id="IPR033985">
    <property type="entry name" value="SusD-like_N"/>
</dbReference>
<dbReference type="EMBL" id="BMIK01000014">
    <property type="protein sequence ID" value="GGC39286.1"/>
    <property type="molecule type" value="Genomic_DNA"/>
</dbReference>
<protein>
    <submittedName>
        <fullName evidence="8">Starch-binding protein</fullName>
    </submittedName>
</protein>
<dbReference type="Gene3D" id="1.25.40.390">
    <property type="match status" value="1"/>
</dbReference>
<dbReference type="SUPFAM" id="SSF48452">
    <property type="entry name" value="TPR-like"/>
    <property type="match status" value="1"/>
</dbReference>
<comment type="similarity">
    <text evidence="2">Belongs to the SusD family.</text>
</comment>
<dbReference type="Proteomes" id="UP000597338">
    <property type="component" value="Unassembled WGS sequence"/>
</dbReference>
<sequence length="620" mass="70482">MVPDNVPTVDHAFKNRNEAEGYLYGLFSFLPEFANAASNPALLGGDEVWYIDPVEGMSPVLWYLSQGRQGTNNPLADYWSSKQDETQYGLNGGKALFTALSDCNIFLENIHKPFDLSKYEREKWIAEVTFLKAYYHFWLFRMYGPIPLIKENLEISTKGEGVQRYRQPVDEVVDYIAELLDEAAVNLPVQVEDMAFEMGRPTKVVALAVKAQLLTLAASPLFNGNTDYASMVDNRGIQLFPQTYDAEKWKRAADALEEVITLAFEAGHNLFDFSKTPFAGNLNEKTIAAMQVRGAVTDRWNSEIIWGDSNTDPDALERACHPVFTLAQLGGGIRKSYAPTLNVVEQFYTKNGVPIEEDKEWQNRNLMELRKAGPEDAYYIKEGFETIQLHFDREARFYGSIIFDGGTLYGNGRTTNDQNLWVTELKNGTLGGGPTPPGRYSSTGYLCKKLIHYLTAAPESSGNLATYRYAFPIIRLADLGLMYAEALNEYATAPTAEVYYYVDVIRGRSGLPGVIESWRTHSIHPDKPLSKEGMREIIRRERLNELAFEGARFWDLRRWKLAEEYMNRPIRGLNISGETADEFYQIKNVYNLTFEKKDYLWPIKLSVILKNKNLVQNPGW</sequence>